<dbReference type="RefSeq" id="XP_016633597.1">
    <property type="nucleotide sequence ID" value="XM_016775554.1"/>
</dbReference>
<sequence>MPRGAEYDDGKPHSDNAIEAEHDIVHGGSKSTSEAELSGPKKAAPLPEGMDEMNDRTLSGGAALGHQSGKGGHDPRTMGEHKGLSGHRVVGTADPHPMDLKDDQQPRGSGLPR</sequence>
<feature type="region of interest" description="Disordered" evidence="1">
    <location>
        <begin position="1"/>
        <end position="113"/>
    </location>
</feature>
<protein>
    <submittedName>
        <fullName evidence="2">Uncharacterized protein</fullName>
    </submittedName>
</protein>
<dbReference type="Proteomes" id="UP000053411">
    <property type="component" value="Unassembled WGS sequence"/>
</dbReference>
<name>A0A0D2K8J6_9EURO</name>
<evidence type="ECO:0000256" key="1">
    <source>
        <dbReference type="SAM" id="MobiDB-lite"/>
    </source>
</evidence>
<evidence type="ECO:0000313" key="2">
    <source>
        <dbReference type="EMBL" id="KIX99474.1"/>
    </source>
</evidence>
<evidence type="ECO:0000313" key="3">
    <source>
        <dbReference type="Proteomes" id="UP000053411"/>
    </source>
</evidence>
<dbReference type="OrthoDB" id="3439627at2759"/>
<feature type="compositionally biased region" description="Basic and acidic residues" evidence="1">
    <location>
        <begin position="71"/>
        <end position="83"/>
    </location>
</feature>
<keyword evidence="3" id="KW-1185">Reference proteome</keyword>
<proteinExistence type="predicted"/>
<accession>A0A0D2K8J6</accession>
<reference evidence="2 3" key="1">
    <citation type="submission" date="2015-01" db="EMBL/GenBank/DDBJ databases">
        <title>The Genome Sequence of Fonsecaea multimorphosa CBS 102226.</title>
        <authorList>
            <consortium name="The Broad Institute Genomics Platform"/>
            <person name="Cuomo C."/>
            <person name="de Hoog S."/>
            <person name="Gorbushina A."/>
            <person name="Stielow B."/>
            <person name="Teixiera M."/>
            <person name="Abouelleil A."/>
            <person name="Chapman S.B."/>
            <person name="Priest M."/>
            <person name="Young S.K."/>
            <person name="Wortman J."/>
            <person name="Nusbaum C."/>
            <person name="Birren B."/>
        </authorList>
    </citation>
    <scope>NUCLEOTIDE SEQUENCE [LARGE SCALE GENOMIC DNA]</scope>
    <source>
        <strain evidence="2 3">CBS 102226</strain>
    </source>
</reference>
<dbReference type="GeneID" id="27710796"/>
<gene>
    <name evidence="2" type="ORF">Z520_05050</name>
</gene>
<organism evidence="2 3">
    <name type="scientific">Fonsecaea multimorphosa CBS 102226</name>
    <dbReference type="NCBI Taxonomy" id="1442371"/>
    <lineage>
        <taxon>Eukaryota</taxon>
        <taxon>Fungi</taxon>
        <taxon>Dikarya</taxon>
        <taxon>Ascomycota</taxon>
        <taxon>Pezizomycotina</taxon>
        <taxon>Eurotiomycetes</taxon>
        <taxon>Chaetothyriomycetidae</taxon>
        <taxon>Chaetothyriales</taxon>
        <taxon>Herpotrichiellaceae</taxon>
        <taxon>Fonsecaea</taxon>
    </lineage>
</organism>
<dbReference type="VEuPathDB" id="FungiDB:Z520_05050"/>
<feature type="compositionally biased region" description="Basic and acidic residues" evidence="1">
    <location>
        <begin position="1"/>
        <end position="25"/>
    </location>
</feature>
<feature type="compositionally biased region" description="Basic and acidic residues" evidence="1">
    <location>
        <begin position="96"/>
        <end position="105"/>
    </location>
</feature>
<dbReference type="EMBL" id="KN848069">
    <property type="protein sequence ID" value="KIX99474.1"/>
    <property type="molecule type" value="Genomic_DNA"/>
</dbReference>
<dbReference type="AlphaFoldDB" id="A0A0D2K8J6"/>